<dbReference type="STRING" id="7398.A0A1A9ZL67"/>
<dbReference type="AlphaFoldDB" id="A0A1A9ZL67"/>
<dbReference type="InterPro" id="IPR008271">
    <property type="entry name" value="Ser/Thr_kinase_AS"/>
</dbReference>
<dbReference type="Pfam" id="PF00069">
    <property type="entry name" value="Pkinase"/>
    <property type="match status" value="1"/>
</dbReference>
<dbReference type="InterPro" id="IPR000719">
    <property type="entry name" value="Prot_kinase_dom"/>
</dbReference>
<protein>
    <recommendedName>
        <fullName evidence="1">non-specific serine/threonine protein kinase</fullName>
        <ecNumber evidence="1">2.7.11.1</ecNumber>
    </recommendedName>
</protein>
<feature type="compositionally biased region" description="Polar residues" evidence="5">
    <location>
        <begin position="526"/>
        <end position="542"/>
    </location>
</feature>
<organism evidence="7 8">
    <name type="scientific">Glossina pallidipes</name>
    <name type="common">Tsetse fly</name>
    <dbReference type="NCBI Taxonomy" id="7398"/>
    <lineage>
        <taxon>Eukaryota</taxon>
        <taxon>Metazoa</taxon>
        <taxon>Ecdysozoa</taxon>
        <taxon>Arthropoda</taxon>
        <taxon>Hexapoda</taxon>
        <taxon>Insecta</taxon>
        <taxon>Pterygota</taxon>
        <taxon>Neoptera</taxon>
        <taxon>Endopterygota</taxon>
        <taxon>Diptera</taxon>
        <taxon>Brachycera</taxon>
        <taxon>Muscomorpha</taxon>
        <taxon>Hippoboscoidea</taxon>
        <taxon>Glossinidae</taxon>
        <taxon>Glossina</taxon>
    </lineage>
</organism>
<evidence type="ECO:0000256" key="4">
    <source>
        <dbReference type="PROSITE-ProRule" id="PRU10141"/>
    </source>
</evidence>
<evidence type="ECO:0000313" key="7">
    <source>
        <dbReference type="EnsemblMetazoa" id="GPAI018099-PA"/>
    </source>
</evidence>
<dbReference type="EC" id="2.7.11.1" evidence="1"/>
<feature type="compositionally biased region" description="Basic residues" evidence="5">
    <location>
        <begin position="442"/>
        <end position="458"/>
    </location>
</feature>
<evidence type="ECO:0000256" key="1">
    <source>
        <dbReference type="ARBA" id="ARBA00012513"/>
    </source>
</evidence>
<dbReference type="InterPro" id="IPR011009">
    <property type="entry name" value="Kinase-like_dom_sf"/>
</dbReference>
<evidence type="ECO:0000256" key="3">
    <source>
        <dbReference type="ARBA" id="ARBA00022840"/>
    </source>
</evidence>
<dbReference type="PROSITE" id="PS00108">
    <property type="entry name" value="PROTEIN_KINASE_ST"/>
    <property type="match status" value="1"/>
</dbReference>
<dbReference type="VEuPathDB" id="VectorBase:GPAI018099"/>
<dbReference type="GO" id="GO:0005524">
    <property type="term" value="F:ATP binding"/>
    <property type="evidence" value="ECO:0007669"/>
    <property type="project" value="UniProtKB-UniRule"/>
</dbReference>
<dbReference type="PANTHER" id="PTHR11909">
    <property type="entry name" value="CASEIN KINASE-RELATED"/>
    <property type="match status" value="1"/>
</dbReference>
<keyword evidence="3 4" id="KW-0067">ATP-binding</keyword>
<accession>A0A1A9ZL67</accession>
<reference evidence="8" key="1">
    <citation type="submission" date="2014-03" db="EMBL/GenBank/DDBJ databases">
        <authorList>
            <person name="Aksoy S."/>
            <person name="Warren W."/>
            <person name="Wilson R.K."/>
        </authorList>
    </citation>
    <scope>NUCLEOTIDE SEQUENCE [LARGE SCALE GENOMIC DNA]</scope>
    <source>
        <strain evidence="8">IAEA</strain>
    </source>
</reference>
<feature type="region of interest" description="Disordered" evidence="5">
    <location>
        <begin position="522"/>
        <end position="546"/>
    </location>
</feature>
<sequence>MPKVAKVKGAASAATGGAKKKSKIYNMPEKIREGTILKDFAKNEWKIGTSIGVGGFGEIYIACKGGEESYDYVVKCEPHDNGPLFVEMHFYMRNAKLDNINKFKREHGLKNLGVPYMVERGSIDINNIKHRFIVMPRYGSDISKHFLSNSRCLPEIAVYRIVLQMLDAYEFIHRCGYVHADLKAANILLGYGKGGGAQTYLVDYGLASRYTTKDFKPDTKKMHNGTIEYTSRDAHQGVATRRGDLEIMGYNIIEWLGVELPWIKEKLLAAPVKVQKAKEYFMANADMQLKKLFPQGTPTPVMEFIKYVAQMKYDDEPDYEKCRNIFKNYLKALKANTTGDIDFKVTKTALEGPSTSKAAKSTAKTKANIKKTQTHLKVEESDYNEIAIDSPLTTSRTLKPTVKSRVNVEKEKLPSYREESDDEEVISASDESDDDYAFESKRPKRKQPLKSPSRRNKLLSKKVVSSEIISPLIKDESNGALTHSNKTASPKQHSPLASTSTKANLKNPHPLLNAKARIKIGPHITMSPSTSANTVVNSNITPTRKPGKTYEFNFELDVSMDANVLVNVRRKKKRNPQDQADADNTSDGGSTPVTRVKVRKVNEDDDSDSPRTPFVTVRKTKRVIQSPMSKKP</sequence>
<dbReference type="Gene3D" id="1.10.510.10">
    <property type="entry name" value="Transferase(Phosphotransferase) domain 1"/>
    <property type="match status" value="1"/>
</dbReference>
<feature type="compositionally biased region" description="Polar residues" evidence="5">
    <location>
        <begin position="582"/>
        <end position="593"/>
    </location>
</feature>
<evidence type="ECO:0000256" key="2">
    <source>
        <dbReference type="ARBA" id="ARBA00022741"/>
    </source>
</evidence>
<keyword evidence="2 4" id="KW-0547">Nucleotide-binding</keyword>
<feature type="domain" description="Protein kinase" evidence="6">
    <location>
        <begin position="45"/>
        <end position="330"/>
    </location>
</feature>
<dbReference type="EnsemblMetazoa" id="GPAI018099-RA">
    <property type="protein sequence ID" value="GPAI018099-PA"/>
    <property type="gene ID" value="GPAI018099"/>
</dbReference>
<feature type="compositionally biased region" description="Polar residues" evidence="5">
    <location>
        <begin position="479"/>
        <end position="504"/>
    </location>
</feature>
<evidence type="ECO:0000313" key="8">
    <source>
        <dbReference type="Proteomes" id="UP000092445"/>
    </source>
</evidence>
<feature type="compositionally biased region" description="Basic and acidic residues" evidence="5">
    <location>
        <begin position="408"/>
        <end position="418"/>
    </location>
</feature>
<feature type="compositionally biased region" description="Acidic residues" evidence="5">
    <location>
        <begin position="419"/>
        <end position="437"/>
    </location>
</feature>
<feature type="region of interest" description="Disordered" evidence="5">
    <location>
        <begin position="478"/>
        <end position="509"/>
    </location>
</feature>
<keyword evidence="8" id="KW-1185">Reference proteome</keyword>
<dbReference type="SMART" id="SM00220">
    <property type="entry name" value="S_TKc"/>
    <property type="match status" value="1"/>
</dbReference>
<evidence type="ECO:0000256" key="5">
    <source>
        <dbReference type="SAM" id="MobiDB-lite"/>
    </source>
</evidence>
<feature type="region of interest" description="Disordered" evidence="5">
    <location>
        <begin position="569"/>
        <end position="632"/>
    </location>
</feature>
<dbReference type="InterPro" id="IPR050235">
    <property type="entry name" value="CK1_Ser-Thr_kinase"/>
</dbReference>
<reference evidence="7" key="2">
    <citation type="submission" date="2020-05" db="UniProtKB">
        <authorList>
            <consortium name="EnsemblMetazoa"/>
        </authorList>
    </citation>
    <scope>IDENTIFICATION</scope>
    <source>
        <strain evidence="7">IAEA</strain>
    </source>
</reference>
<evidence type="ECO:0000259" key="6">
    <source>
        <dbReference type="PROSITE" id="PS50011"/>
    </source>
</evidence>
<dbReference type="PROSITE" id="PS50011">
    <property type="entry name" value="PROTEIN_KINASE_DOM"/>
    <property type="match status" value="1"/>
</dbReference>
<dbReference type="InterPro" id="IPR017441">
    <property type="entry name" value="Protein_kinase_ATP_BS"/>
</dbReference>
<dbReference type="PROSITE" id="PS00107">
    <property type="entry name" value="PROTEIN_KINASE_ATP"/>
    <property type="match status" value="1"/>
</dbReference>
<dbReference type="GO" id="GO:0004674">
    <property type="term" value="F:protein serine/threonine kinase activity"/>
    <property type="evidence" value="ECO:0007669"/>
    <property type="project" value="UniProtKB-EC"/>
</dbReference>
<proteinExistence type="predicted"/>
<dbReference type="Proteomes" id="UP000092445">
    <property type="component" value="Unassembled WGS sequence"/>
</dbReference>
<dbReference type="SUPFAM" id="SSF56112">
    <property type="entry name" value="Protein kinase-like (PK-like)"/>
    <property type="match status" value="1"/>
</dbReference>
<name>A0A1A9ZL67_GLOPL</name>
<feature type="binding site" evidence="4">
    <location>
        <position position="75"/>
    </location>
    <ligand>
        <name>ATP</name>
        <dbReference type="ChEBI" id="CHEBI:30616"/>
    </ligand>
</feature>
<feature type="region of interest" description="Disordered" evidence="5">
    <location>
        <begin position="408"/>
        <end position="458"/>
    </location>
</feature>